<dbReference type="GO" id="GO:0005685">
    <property type="term" value="C:U1 snRNP"/>
    <property type="evidence" value="ECO:0007669"/>
    <property type="project" value="InterPro"/>
</dbReference>
<dbReference type="GO" id="GO:0006376">
    <property type="term" value="P:mRNA splice site recognition"/>
    <property type="evidence" value="ECO:0007669"/>
    <property type="project" value="InterPro"/>
</dbReference>
<dbReference type="Proteomes" id="UP001372338">
    <property type="component" value="Unassembled WGS sequence"/>
</dbReference>
<comment type="caution">
    <text evidence="3">The sequence shown here is derived from an EMBL/GenBank/DDBJ whole genome shotgun (WGS) entry which is preliminary data.</text>
</comment>
<dbReference type="FunFam" id="3.90.1640.10:FF:000010">
    <property type="entry name" value="Uncharacterized protein"/>
    <property type="match status" value="1"/>
</dbReference>
<comment type="similarity">
    <text evidence="1">Belongs to the Luc7 family.</text>
</comment>
<proteinExistence type="inferred from homology"/>
<accession>A0AAN9EMR1</accession>
<evidence type="ECO:0000256" key="2">
    <source>
        <dbReference type="SAM" id="Coils"/>
    </source>
</evidence>
<sequence>MQISQTTTAIMRSHLFKVDMESLLVTGQVSVLVVGKDVLSATGEVGSKCTYLTDNYCEDAYDLLQNPVLKKLLLAGILLDTQNLKASASISMTRDAETVQLLLVGSAPNYRYALFDQLIQDQNSTSFVEALNHNYGKAPDESVPYFAGFTCSNGFYYVCDFSFEKSPRHDAFVPKFEAELSQFCEKLVRRVKPGQQRLAQEVEPAPPRPLTAEKSEQLSVLEEKIKNLLEQVEYLGEVGKIDEAKALMRKVETLNAEETALTQPQNEKVLLLAQETKMAFCEICGSFLVANDAAERTQSHITGKQHVGYGMVRDFIKEFKVNFVILDQTLILNLQSLVECLPHVPCPVSSLSGLRIAWLRDEPPQVDMESLLVTSQVSVLVVGKDVLSATGEVGSQCTYLTDNYCEDAYDLLQNPVLKKLLARLYSNGFYYVCNFSFEKSPRHDAFVPKFEAELSQFCKKLVEPAPPRPLTAEKSEQLSVLEEKIKNLLEQVESLGEVGKIDEAEALMRKVETLNAEETALTQPQNGKGVVDGSGDEDGILTQSHITGKQHVGYGMVRDFIKEFKVNFVILEQTLILNLQSLVECLPHVPCPVSSLSGLRIAWLRDEPPQVQVRCSLVYMDFEGHSDGRSIKNILSRVAPLSFEFYILLR</sequence>
<evidence type="ECO:0000313" key="3">
    <source>
        <dbReference type="EMBL" id="KAK7260432.1"/>
    </source>
</evidence>
<keyword evidence="2" id="KW-0175">Coiled coil</keyword>
<dbReference type="GO" id="GO:0003729">
    <property type="term" value="F:mRNA binding"/>
    <property type="evidence" value="ECO:0007669"/>
    <property type="project" value="InterPro"/>
</dbReference>
<dbReference type="PANTHER" id="PTHR12375">
    <property type="entry name" value="RNA-BINDING PROTEIN LUC7-RELATED"/>
    <property type="match status" value="1"/>
</dbReference>
<reference evidence="3 4" key="1">
    <citation type="submission" date="2024-01" db="EMBL/GenBank/DDBJ databases">
        <title>The genomes of 5 underutilized Papilionoideae crops provide insights into root nodulation and disease resistanc.</title>
        <authorList>
            <person name="Yuan L."/>
        </authorList>
    </citation>
    <scope>NUCLEOTIDE SEQUENCE [LARGE SCALE GENOMIC DNA]</scope>
    <source>
        <strain evidence="3">ZHUSHIDOU_FW_LH</strain>
        <tissue evidence="3">Leaf</tissue>
    </source>
</reference>
<keyword evidence="4" id="KW-1185">Reference proteome</keyword>
<evidence type="ECO:0000256" key="1">
    <source>
        <dbReference type="ARBA" id="ARBA00005655"/>
    </source>
</evidence>
<organism evidence="3 4">
    <name type="scientific">Crotalaria pallida</name>
    <name type="common">Smooth rattlebox</name>
    <name type="synonym">Crotalaria striata</name>
    <dbReference type="NCBI Taxonomy" id="3830"/>
    <lineage>
        <taxon>Eukaryota</taxon>
        <taxon>Viridiplantae</taxon>
        <taxon>Streptophyta</taxon>
        <taxon>Embryophyta</taxon>
        <taxon>Tracheophyta</taxon>
        <taxon>Spermatophyta</taxon>
        <taxon>Magnoliopsida</taxon>
        <taxon>eudicotyledons</taxon>
        <taxon>Gunneridae</taxon>
        <taxon>Pentapetalae</taxon>
        <taxon>rosids</taxon>
        <taxon>fabids</taxon>
        <taxon>Fabales</taxon>
        <taxon>Fabaceae</taxon>
        <taxon>Papilionoideae</taxon>
        <taxon>50 kb inversion clade</taxon>
        <taxon>genistoids sensu lato</taxon>
        <taxon>core genistoids</taxon>
        <taxon>Crotalarieae</taxon>
        <taxon>Crotalaria</taxon>
    </lineage>
</organism>
<dbReference type="EMBL" id="JAYWIO010000005">
    <property type="protein sequence ID" value="KAK7260432.1"/>
    <property type="molecule type" value="Genomic_DNA"/>
</dbReference>
<protein>
    <submittedName>
        <fullName evidence="3">Uncharacterized protein</fullName>
    </submittedName>
</protein>
<name>A0AAN9EMR1_CROPI</name>
<dbReference type="AlphaFoldDB" id="A0AAN9EMR1"/>
<dbReference type="Gene3D" id="3.90.1640.10">
    <property type="entry name" value="inorganic pyrophosphatase (n-terminal core)"/>
    <property type="match status" value="1"/>
</dbReference>
<dbReference type="InterPro" id="IPR004882">
    <property type="entry name" value="Luc7-rel"/>
</dbReference>
<feature type="coiled-coil region" evidence="2">
    <location>
        <begin position="211"/>
        <end position="238"/>
    </location>
</feature>
<dbReference type="Pfam" id="PF03194">
    <property type="entry name" value="LUC7"/>
    <property type="match status" value="2"/>
</dbReference>
<gene>
    <name evidence="3" type="ORF">RIF29_26466</name>
</gene>
<feature type="coiled-coil region" evidence="2">
    <location>
        <begin position="471"/>
        <end position="498"/>
    </location>
</feature>
<evidence type="ECO:0000313" key="4">
    <source>
        <dbReference type="Proteomes" id="UP001372338"/>
    </source>
</evidence>